<dbReference type="KEGG" id="hdt:HYPDE_22808"/>
<dbReference type="Proteomes" id="UP000005952">
    <property type="component" value="Chromosome"/>
</dbReference>
<sequence>MWFVFGVFAWGMVLGLPAVAPALASNFVTGRSGIERVQAEAGTDVPGSRSHRRAKAGHKGAHQPPDVRRNDEDRDDDGGGGGSDVKPSPDAMEPPGCIYRKEPLGLIV</sequence>
<gene>
    <name evidence="3" type="ORF">HYPDE_22808</name>
</gene>
<evidence type="ECO:0000256" key="1">
    <source>
        <dbReference type="SAM" id="MobiDB-lite"/>
    </source>
</evidence>
<reference evidence="3 4" key="1">
    <citation type="journal article" date="2013" name="Genome Announc.">
        <title>Genome sequences for three denitrifying bacterial strains isolated from a uranium- and nitrate-contaminated subsurface environment.</title>
        <authorList>
            <person name="Venkatramanan R."/>
            <person name="Prakash O."/>
            <person name="Woyke T."/>
            <person name="Chain P."/>
            <person name="Goodwin L.A."/>
            <person name="Watson D."/>
            <person name="Brooks S."/>
            <person name="Kostka J.E."/>
            <person name="Green S.J."/>
        </authorList>
    </citation>
    <scope>NUCLEOTIDE SEQUENCE [LARGE SCALE GENOMIC DNA]</scope>
    <source>
        <strain evidence="3 4">1NES1</strain>
    </source>
</reference>
<keyword evidence="4" id="KW-1185">Reference proteome</keyword>
<feature type="chain" id="PRO_5004105311" description="Secreted protein" evidence="2">
    <location>
        <begin position="25"/>
        <end position="108"/>
    </location>
</feature>
<feature type="compositionally biased region" description="Basic and acidic residues" evidence="1">
    <location>
        <begin position="99"/>
        <end position="108"/>
    </location>
</feature>
<evidence type="ECO:0000313" key="3">
    <source>
        <dbReference type="EMBL" id="AGK56248.1"/>
    </source>
</evidence>
<keyword evidence="2" id="KW-0732">Signal</keyword>
<evidence type="ECO:0000256" key="2">
    <source>
        <dbReference type="SAM" id="SignalP"/>
    </source>
</evidence>
<dbReference type="RefSeq" id="WP_015596286.1">
    <property type="nucleotide sequence ID" value="NC_021172.1"/>
</dbReference>
<dbReference type="HOGENOM" id="CLU_2259930_0_0_5"/>
<evidence type="ECO:0008006" key="5">
    <source>
        <dbReference type="Google" id="ProtNLM"/>
    </source>
</evidence>
<organism evidence="3 4">
    <name type="scientific">Hyphomicrobium denitrificans 1NES1</name>
    <dbReference type="NCBI Taxonomy" id="670307"/>
    <lineage>
        <taxon>Bacteria</taxon>
        <taxon>Pseudomonadati</taxon>
        <taxon>Pseudomonadota</taxon>
        <taxon>Alphaproteobacteria</taxon>
        <taxon>Hyphomicrobiales</taxon>
        <taxon>Hyphomicrobiaceae</taxon>
        <taxon>Hyphomicrobium</taxon>
    </lineage>
</organism>
<dbReference type="AlphaFoldDB" id="N0B010"/>
<protein>
    <recommendedName>
        <fullName evidence="5">Secreted protein</fullName>
    </recommendedName>
</protein>
<feature type="region of interest" description="Disordered" evidence="1">
    <location>
        <begin position="38"/>
        <end position="108"/>
    </location>
</feature>
<accession>N0B010</accession>
<dbReference type="STRING" id="670307.HYPDE_22808"/>
<feature type="signal peptide" evidence="2">
    <location>
        <begin position="1"/>
        <end position="24"/>
    </location>
</feature>
<feature type="compositionally biased region" description="Basic residues" evidence="1">
    <location>
        <begin position="49"/>
        <end position="61"/>
    </location>
</feature>
<evidence type="ECO:0000313" key="4">
    <source>
        <dbReference type="Proteomes" id="UP000005952"/>
    </source>
</evidence>
<dbReference type="EMBL" id="CP005587">
    <property type="protein sequence ID" value="AGK56248.1"/>
    <property type="molecule type" value="Genomic_DNA"/>
</dbReference>
<name>N0B010_9HYPH</name>
<proteinExistence type="predicted"/>